<name>A0A0R3UMB9_MESCO</name>
<proteinExistence type="predicted"/>
<evidence type="ECO:0000313" key="1">
    <source>
        <dbReference type="EMBL" id="VDD82883.1"/>
    </source>
</evidence>
<dbReference type="WBParaSite" id="MCOS_0000888501-mRNA-1">
    <property type="protein sequence ID" value="MCOS_0000888501-mRNA-1"/>
    <property type="gene ID" value="MCOS_0000888501"/>
</dbReference>
<protein>
    <submittedName>
        <fullName evidence="3">SH3 domain-containing protein</fullName>
    </submittedName>
</protein>
<accession>A0A0R3UMB9</accession>
<gene>
    <name evidence="1" type="ORF">MCOS_LOCUS8886</name>
</gene>
<dbReference type="EMBL" id="UXSR01005591">
    <property type="protein sequence ID" value="VDD82883.1"/>
    <property type="molecule type" value="Genomic_DNA"/>
</dbReference>
<evidence type="ECO:0000313" key="3">
    <source>
        <dbReference type="WBParaSite" id="MCOS_0000888501-mRNA-1"/>
    </source>
</evidence>
<dbReference type="AlphaFoldDB" id="A0A0R3UMB9"/>
<sequence>MDSWWSGCMSAPASTSSICHQTTRRSTSLSQGVFRPLRQCQICTVLSFLT</sequence>
<keyword evidence="2" id="KW-1185">Reference proteome</keyword>
<evidence type="ECO:0000313" key="2">
    <source>
        <dbReference type="Proteomes" id="UP000267029"/>
    </source>
</evidence>
<reference evidence="1 2" key="2">
    <citation type="submission" date="2018-10" db="EMBL/GenBank/DDBJ databases">
        <authorList>
            <consortium name="Pathogen Informatics"/>
        </authorList>
    </citation>
    <scope>NUCLEOTIDE SEQUENCE [LARGE SCALE GENOMIC DNA]</scope>
</reference>
<reference evidence="3" key="1">
    <citation type="submission" date="2017-02" db="UniProtKB">
        <authorList>
            <consortium name="WormBaseParasite"/>
        </authorList>
    </citation>
    <scope>IDENTIFICATION</scope>
</reference>
<organism evidence="3">
    <name type="scientific">Mesocestoides corti</name>
    <name type="common">Flatworm</name>
    <dbReference type="NCBI Taxonomy" id="53468"/>
    <lineage>
        <taxon>Eukaryota</taxon>
        <taxon>Metazoa</taxon>
        <taxon>Spiralia</taxon>
        <taxon>Lophotrochozoa</taxon>
        <taxon>Platyhelminthes</taxon>
        <taxon>Cestoda</taxon>
        <taxon>Eucestoda</taxon>
        <taxon>Cyclophyllidea</taxon>
        <taxon>Mesocestoididae</taxon>
        <taxon>Mesocestoides</taxon>
    </lineage>
</organism>
<dbReference type="Proteomes" id="UP000267029">
    <property type="component" value="Unassembled WGS sequence"/>
</dbReference>